<keyword evidence="4" id="KW-1185">Reference proteome</keyword>
<name>A0A397UKC3_9GLOM</name>
<dbReference type="InterPro" id="IPR013320">
    <property type="entry name" value="ConA-like_dom_sf"/>
</dbReference>
<comment type="caution">
    <text evidence="3">The sequence shown here is derived from an EMBL/GenBank/DDBJ whole genome shotgun (WGS) entry which is preliminary data.</text>
</comment>
<dbReference type="SUPFAM" id="SSF49899">
    <property type="entry name" value="Concanavalin A-like lectins/glucanases"/>
    <property type="match status" value="1"/>
</dbReference>
<dbReference type="InterPro" id="IPR050618">
    <property type="entry name" value="Ubq-SigPath_Reg"/>
</dbReference>
<feature type="transmembrane region" description="Helical" evidence="1">
    <location>
        <begin position="127"/>
        <end position="146"/>
    </location>
</feature>
<dbReference type="Pfam" id="PF00622">
    <property type="entry name" value="SPRY"/>
    <property type="match status" value="1"/>
</dbReference>
<proteinExistence type="predicted"/>
<keyword evidence="3" id="KW-0430">Lectin</keyword>
<keyword evidence="1" id="KW-0812">Transmembrane</keyword>
<keyword evidence="1" id="KW-0472">Membrane</keyword>
<evidence type="ECO:0000256" key="1">
    <source>
        <dbReference type="SAM" id="Phobius"/>
    </source>
</evidence>
<dbReference type="GO" id="GO:0030246">
    <property type="term" value="F:carbohydrate binding"/>
    <property type="evidence" value="ECO:0007669"/>
    <property type="project" value="UniProtKB-KW"/>
</dbReference>
<dbReference type="InterPro" id="IPR043136">
    <property type="entry name" value="B30.2/SPRY_sf"/>
</dbReference>
<dbReference type="EMBL" id="QKWP01001632">
    <property type="protein sequence ID" value="RIB07586.1"/>
    <property type="molecule type" value="Genomic_DNA"/>
</dbReference>
<dbReference type="InterPro" id="IPR001870">
    <property type="entry name" value="B30.2/SPRY"/>
</dbReference>
<protein>
    <submittedName>
        <fullName evidence="3">Concanavalin A-like lectin/glucanase domain-containing protein</fullName>
    </submittedName>
</protein>
<evidence type="ECO:0000313" key="4">
    <source>
        <dbReference type="Proteomes" id="UP000266673"/>
    </source>
</evidence>
<dbReference type="Proteomes" id="UP000266673">
    <property type="component" value="Unassembled WGS sequence"/>
</dbReference>
<dbReference type="PANTHER" id="PTHR12864">
    <property type="entry name" value="RAN BINDING PROTEIN 9-RELATED"/>
    <property type="match status" value="1"/>
</dbReference>
<dbReference type="OrthoDB" id="25503at2759"/>
<dbReference type="SMART" id="SM00449">
    <property type="entry name" value="SPRY"/>
    <property type="match status" value="1"/>
</dbReference>
<gene>
    <name evidence="3" type="ORF">C2G38_1984063</name>
</gene>
<reference evidence="3 4" key="1">
    <citation type="submission" date="2018-06" db="EMBL/GenBank/DDBJ databases">
        <title>Comparative genomics reveals the genomic features of Rhizophagus irregularis, R. cerebriforme, R. diaphanum and Gigaspora rosea, and their symbiotic lifestyle signature.</title>
        <authorList>
            <person name="Morin E."/>
            <person name="San Clemente H."/>
            <person name="Chen E.C.H."/>
            <person name="De La Providencia I."/>
            <person name="Hainaut M."/>
            <person name="Kuo A."/>
            <person name="Kohler A."/>
            <person name="Murat C."/>
            <person name="Tang N."/>
            <person name="Roy S."/>
            <person name="Loubradou J."/>
            <person name="Henrissat B."/>
            <person name="Grigoriev I.V."/>
            <person name="Corradi N."/>
            <person name="Roux C."/>
            <person name="Martin F.M."/>
        </authorList>
    </citation>
    <scope>NUCLEOTIDE SEQUENCE [LARGE SCALE GENOMIC DNA]</scope>
    <source>
        <strain evidence="3 4">DAOM 194757</strain>
    </source>
</reference>
<dbReference type="STRING" id="44941.A0A397UKC3"/>
<dbReference type="Gene3D" id="2.60.120.920">
    <property type="match status" value="1"/>
</dbReference>
<feature type="domain" description="B30.2/SPRY" evidence="2">
    <location>
        <begin position="1"/>
        <end position="121"/>
    </location>
</feature>
<feature type="non-terminal residue" evidence="3">
    <location>
        <position position="1"/>
    </location>
</feature>
<evidence type="ECO:0000313" key="3">
    <source>
        <dbReference type="EMBL" id="RIB07586.1"/>
    </source>
</evidence>
<dbReference type="InterPro" id="IPR003877">
    <property type="entry name" value="SPRY_dom"/>
</dbReference>
<accession>A0A397UKC3</accession>
<evidence type="ECO:0000259" key="2">
    <source>
        <dbReference type="PROSITE" id="PS50188"/>
    </source>
</evidence>
<keyword evidence="1" id="KW-1133">Transmembrane helix</keyword>
<dbReference type="AlphaFoldDB" id="A0A397UKC3"/>
<organism evidence="3 4">
    <name type="scientific">Gigaspora rosea</name>
    <dbReference type="NCBI Taxonomy" id="44941"/>
    <lineage>
        <taxon>Eukaryota</taxon>
        <taxon>Fungi</taxon>
        <taxon>Fungi incertae sedis</taxon>
        <taxon>Mucoromycota</taxon>
        <taxon>Glomeromycotina</taxon>
        <taxon>Glomeromycetes</taxon>
        <taxon>Diversisporales</taxon>
        <taxon>Gigasporaceae</taxon>
        <taxon>Gigaspora</taxon>
    </lineage>
</organism>
<sequence length="159" mass="18128">LFYFEVNILDKGDNGEIGIGFCAKTVNLNRMPGWENNSWGYHGDDGNFYCCSGTGKSYGPLFTTCDTIGCCLNFRYKVAFYTKNGVHLGIAFQDLEGELYPCVGMRSRGGSMKVNFGHEKFKYTGKFIIICFSYNFNINMLSFILYKQRLMMMILVISY</sequence>
<dbReference type="PROSITE" id="PS50188">
    <property type="entry name" value="B302_SPRY"/>
    <property type="match status" value="1"/>
</dbReference>